<protein>
    <submittedName>
        <fullName evidence="1">Uncharacterized protein</fullName>
    </submittedName>
</protein>
<sequence>MFRGEGEETRYTPDVGPDATDMMAFLVECHPGE</sequence>
<reference evidence="1 2" key="1">
    <citation type="submission" date="2020-04" db="EMBL/GenBank/DDBJ databases">
        <authorList>
            <person name="De Canck E."/>
        </authorList>
    </citation>
    <scope>NUCLEOTIDE SEQUENCE [LARGE SCALE GENOMIC DNA]</scope>
    <source>
        <strain evidence="1 2">LMG 27174</strain>
    </source>
</reference>
<gene>
    <name evidence="1" type="ORF">LMG27174_00204</name>
</gene>
<dbReference type="EMBL" id="CADIJZ010000001">
    <property type="protein sequence ID" value="CAB3637428.1"/>
    <property type="molecule type" value="Genomic_DNA"/>
</dbReference>
<dbReference type="Proteomes" id="UP000494205">
    <property type="component" value="Unassembled WGS sequence"/>
</dbReference>
<proteinExistence type="predicted"/>
<accession>A0A6J5A6I8</accession>
<evidence type="ECO:0000313" key="1">
    <source>
        <dbReference type="EMBL" id="CAB3637428.1"/>
    </source>
</evidence>
<dbReference type="AlphaFoldDB" id="A0A6J5A6I8"/>
<organism evidence="1 2">
    <name type="scientific">Paraburkholderia rhynchosiae</name>
    <dbReference type="NCBI Taxonomy" id="487049"/>
    <lineage>
        <taxon>Bacteria</taxon>
        <taxon>Pseudomonadati</taxon>
        <taxon>Pseudomonadota</taxon>
        <taxon>Betaproteobacteria</taxon>
        <taxon>Burkholderiales</taxon>
        <taxon>Burkholderiaceae</taxon>
        <taxon>Paraburkholderia</taxon>
    </lineage>
</organism>
<name>A0A6J5A6I8_9BURK</name>
<evidence type="ECO:0000313" key="2">
    <source>
        <dbReference type="Proteomes" id="UP000494205"/>
    </source>
</evidence>